<sequence>MRPSIFVSAALLCLSACGNAVKADAGLENPVASSRALPASHDDAVATDDAKIKRYHVPAWVEDLHLDNDALPIAPDSDNDKMAVQHLRSRNRERSDTEYLDSSENNESSVSSQSSDSATGKESTNSVDSSDVILDSRKKPHHRLILYGLDYISDFDLEHQTVNQTLALLSQFKEKGGKLAELNYRYEEGYLSYILRRCAKPEEKMELACM</sequence>
<dbReference type="AlphaFoldDB" id="A0AAV1UMM4"/>
<keyword evidence="2" id="KW-0732">Signal</keyword>
<dbReference type="EMBL" id="CAKLBY020000222">
    <property type="protein sequence ID" value="CAK7935856.1"/>
    <property type="molecule type" value="Genomic_DNA"/>
</dbReference>
<protein>
    <submittedName>
        <fullName evidence="3">Uncharacterized protein</fullName>
    </submittedName>
</protein>
<evidence type="ECO:0000313" key="4">
    <source>
        <dbReference type="Proteomes" id="UP001162060"/>
    </source>
</evidence>
<feature type="compositionally biased region" description="Polar residues" evidence="1">
    <location>
        <begin position="118"/>
        <end position="129"/>
    </location>
</feature>
<evidence type="ECO:0000313" key="3">
    <source>
        <dbReference type="EMBL" id="CAK7935856.1"/>
    </source>
</evidence>
<accession>A0AAV1UMM4</accession>
<evidence type="ECO:0000256" key="2">
    <source>
        <dbReference type="SAM" id="SignalP"/>
    </source>
</evidence>
<name>A0AAV1UMM4_9STRA</name>
<reference evidence="3" key="1">
    <citation type="submission" date="2024-01" db="EMBL/GenBank/DDBJ databases">
        <authorList>
            <person name="Webb A."/>
        </authorList>
    </citation>
    <scope>NUCLEOTIDE SEQUENCE</scope>
    <source>
        <strain evidence="3">Pm1</strain>
    </source>
</reference>
<proteinExistence type="predicted"/>
<feature type="chain" id="PRO_5043628901" evidence="2">
    <location>
        <begin position="21"/>
        <end position="210"/>
    </location>
</feature>
<feature type="signal peptide" evidence="2">
    <location>
        <begin position="1"/>
        <end position="20"/>
    </location>
</feature>
<evidence type="ECO:0000256" key="1">
    <source>
        <dbReference type="SAM" id="MobiDB-lite"/>
    </source>
</evidence>
<organism evidence="3 4">
    <name type="scientific">Peronospora matthiolae</name>
    <dbReference type="NCBI Taxonomy" id="2874970"/>
    <lineage>
        <taxon>Eukaryota</taxon>
        <taxon>Sar</taxon>
        <taxon>Stramenopiles</taxon>
        <taxon>Oomycota</taxon>
        <taxon>Peronosporomycetes</taxon>
        <taxon>Peronosporales</taxon>
        <taxon>Peronosporaceae</taxon>
        <taxon>Peronospora</taxon>
    </lineage>
</organism>
<gene>
    <name evidence="3" type="ORF">PM001_LOCUS21006</name>
</gene>
<feature type="compositionally biased region" description="Low complexity" evidence="1">
    <location>
        <begin position="102"/>
        <end position="117"/>
    </location>
</feature>
<comment type="caution">
    <text evidence="3">The sequence shown here is derived from an EMBL/GenBank/DDBJ whole genome shotgun (WGS) entry which is preliminary data.</text>
</comment>
<feature type="region of interest" description="Disordered" evidence="1">
    <location>
        <begin position="72"/>
        <end position="133"/>
    </location>
</feature>
<dbReference type="Proteomes" id="UP001162060">
    <property type="component" value="Unassembled WGS sequence"/>
</dbReference>